<accession>A0A8T7M9N3</accession>
<keyword evidence="8" id="KW-0505">Motor protein</keyword>
<evidence type="ECO:0000313" key="11">
    <source>
        <dbReference type="EMBL" id="NWJ48774.1"/>
    </source>
</evidence>
<proteinExistence type="inferred from homology"/>
<comment type="subcellular location">
    <subcellularLocation>
        <location evidence="1">Cytoplasm</location>
        <location evidence="1">Cytoskeleton</location>
    </subcellularLocation>
</comment>
<dbReference type="Proteomes" id="UP001431572">
    <property type="component" value="Chromosome 2"/>
</dbReference>
<evidence type="ECO:0000256" key="4">
    <source>
        <dbReference type="ARBA" id="ARBA00022701"/>
    </source>
</evidence>
<dbReference type="EMBL" id="JACATZ010000003">
    <property type="protein sequence ID" value="NWJ48774.1"/>
    <property type="molecule type" value="Genomic_DNA"/>
</dbReference>
<evidence type="ECO:0000256" key="9">
    <source>
        <dbReference type="ARBA" id="ARBA00023212"/>
    </source>
</evidence>
<sequence>MSDNFSERDSYKRQLENHRKNLATLQVQLAGFGQFNVPAHIPLQIGDIEKEIERLESLLALPSSENRIFQVPHQRNAFFTGREDLLADLEKAQTSAITQQAVAGLGGVGKTQTAVEYAYRNKTCFELVWWVNAEFATSLRSDLANLAYALKLATPGATEQEEVIALALQHLRTCPTHWLLVLDNVEEPAHILPYLPGSGNGQTLITSRYNGDWGKSIKPLPAQIWGQSQSVQFLEKRVGRADPAFEELAQELGGLPLALEQAAAYMNAKSKSGESYLELFKKRRLELLKRGNAPEGYHNDTVATTWEISFKALGEANPAGAELLELCAWLGVAEIPFSLFLEHADKLPERLAAAAGDELDWDEAIGAIKRYSLAEVSEKGLTLHRLVGLALRTAQGTDTTRLEQAAGLLHAAYPSGDLSKKIELWEEYGQLLEAGLAAAGYAEERGVALADASYLYNQIGTYIYGARADYRQARNYFQCALAIREKSLGSEHPDVAESLNDLGMALQAMGDLPAALPLYQRALAIREKSFGSEHPDVAQSLNNLGMLLKAMGDLPAALPLLQRALAIFEKQLGEFHLSLATGFASLGSLLKAMGDLPAALPLLQRALAIFEKQLGEFHPDVATSLNNLGSLLQAMGDLPAALPLFQRALAIWEKQLGADHPNVASCCNNMGLLLQAMGEYASALPLFQRALAIWEKQLGADHPQVATGCNNMGLLLQAMGDLPAALPLLQRALAIREKQLGEFHPDVANSLNNLGALRYEMGERAEAERLFSRALEIFTKKLGSQHPSTQITKRWLAQVRGSGS</sequence>
<organism evidence="11 13">
    <name type="scientific">Candidatus Chlorohelix allophototropha</name>
    <dbReference type="NCBI Taxonomy" id="3003348"/>
    <lineage>
        <taxon>Bacteria</taxon>
        <taxon>Bacillati</taxon>
        <taxon>Chloroflexota</taxon>
        <taxon>Chloroflexia</taxon>
        <taxon>Candidatus Chloroheliales</taxon>
        <taxon>Candidatus Chloroheliaceae</taxon>
        <taxon>Candidatus Chlorohelix</taxon>
    </lineage>
</organism>
<feature type="repeat" description="TPR" evidence="10">
    <location>
        <begin position="622"/>
        <end position="655"/>
    </location>
</feature>
<dbReference type="InterPro" id="IPR002151">
    <property type="entry name" value="Kinesin_light"/>
</dbReference>
<evidence type="ECO:0000256" key="1">
    <source>
        <dbReference type="ARBA" id="ARBA00004245"/>
    </source>
</evidence>
<dbReference type="Pfam" id="PF13424">
    <property type="entry name" value="TPR_12"/>
    <property type="match status" value="3"/>
</dbReference>
<feature type="repeat" description="TPR" evidence="10">
    <location>
        <begin position="748"/>
        <end position="781"/>
    </location>
</feature>
<dbReference type="GO" id="GO:0005874">
    <property type="term" value="C:microtubule"/>
    <property type="evidence" value="ECO:0007669"/>
    <property type="project" value="UniProtKB-KW"/>
</dbReference>
<dbReference type="InterPro" id="IPR011990">
    <property type="entry name" value="TPR-like_helical_dom_sf"/>
</dbReference>
<dbReference type="GO" id="GO:0005737">
    <property type="term" value="C:cytoplasm"/>
    <property type="evidence" value="ECO:0007669"/>
    <property type="project" value="TreeGrafter"/>
</dbReference>
<evidence type="ECO:0000256" key="2">
    <source>
        <dbReference type="ARBA" id="ARBA00009622"/>
    </source>
</evidence>
<feature type="repeat" description="TPR" evidence="10">
    <location>
        <begin position="664"/>
        <end position="697"/>
    </location>
</feature>
<reference evidence="12" key="2">
    <citation type="journal article" date="2024" name="Nature">
        <title>Anoxygenic phototroph of the Chloroflexota uses a type I reaction centre.</title>
        <authorList>
            <person name="Tsuji J.M."/>
            <person name="Shaw N.A."/>
            <person name="Nagashima S."/>
            <person name="Venkiteswaran J.J."/>
            <person name="Schiff S.L."/>
            <person name="Watanabe T."/>
            <person name="Fukui M."/>
            <person name="Hanada S."/>
            <person name="Tank M."/>
            <person name="Neufeld J.D."/>
        </authorList>
    </citation>
    <scope>NUCLEOTIDE SEQUENCE</scope>
    <source>
        <strain evidence="12">L227-S17</strain>
    </source>
</reference>
<dbReference type="GO" id="GO:0005871">
    <property type="term" value="C:kinesin complex"/>
    <property type="evidence" value="ECO:0007669"/>
    <property type="project" value="InterPro"/>
</dbReference>
<dbReference type="PRINTS" id="PR00381">
    <property type="entry name" value="KINESINLIGHT"/>
</dbReference>
<evidence type="ECO:0000313" key="12">
    <source>
        <dbReference type="EMBL" id="WJW68711.1"/>
    </source>
</evidence>
<evidence type="ECO:0000256" key="3">
    <source>
        <dbReference type="ARBA" id="ARBA00022490"/>
    </source>
</evidence>
<dbReference type="InterPro" id="IPR027417">
    <property type="entry name" value="P-loop_NTPase"/>
</dbReference>
<keyword evidence="6 10" id="KW-0802">TPR repeat</keyword>
<dbReference type="Proteomes" id="UP000521676">
    <property type="component" value="Unassembled WGS sequence"/>
</dbReference>
<dbReference type="SUPFAM" id="SSF52540">
    <property type="entry name" value="P-loop containing nucleoside triphosphate hydrolases"/>
    <property type="match status" value="1"/>
</dbReference>
<keyword evidence="5" id="KW-0677">Repeat</keyword>
<feature type="repeat" description="TPR" evidence="10">
    <location>
        <begin position="496"/>
        <end position="529"/>
    </location>
</feature>
<dbReference type="Pfam" id="PF13374">
    <property type="entry name" value="TPR_10"/>
    <property type="match status" value="1"/>
</dbReference>
<keyword evidence="9" id="KW-0206">Cytoskeleton</keyword>
<evidence type="ECO:0000256" key="5">
    <source>
        <dbReference type="ARBA" id="ARBA00022737"/>
    </source>
</evidence>
<dbReference type="AlphaFoldDB" id="A0A8T7M9N3"/>
<dbReference type="PANTHER" id="PTHR45783">
    <property type="entry name" value="KINESIN LIGHT CHAIN"/>
    <property type="match status" value="1"/>
</dbReference>
<reference evidence="11 13" key="1">
    <citation type="submission" date="2020-06" db="EMBL/GenBank/DDBJ databases">
        <title>Anoxygenic phototrophic Chloroflexota member uses a Type I reaction center.</title>
        <authorList>
            <person name="Tsuji J.M."/>
            <person name="Shaw N.A."/>
            <person name="Nagashima S."/>
            <person name="Venkiteswaran J."/>
            <person name="Schiff S.L."/>
            <person name="Hanada S."/>
            <person name="Tank M."/>
            <person name="Neufeld J.D."/>
        </authorList>
    </citation>
    <scope>NUCLEOTIDE SEQUENCE [LARGE SCALE GENOMIC DNA]</scope>
    <source>
        <strain evidence="11">L227-S17</strain>
    </source>
</reference>
<feature type="repeat" description="TPR" evidence="10">
    <location>
        <begin position="538"/>
        <end position="571"/>
    </location>
</feature>
<keyword evidence="3" id="KW-0963">Cytoplasm</keyword>
<evidence type="ECO:0000256" key="8">
    <source>
        <dbReference type="ARBA" id="ARBA00023175"/>
    </source>
</evidence>
<dbReference type="Gene3D" id="1.25.40.10">
    <property type="entry name" value="Tetratricopeptide repeat domain"/>
    <property type="match status" value="3"/>
</dbReference>
<keyword evidence="14" id="KW-1185">Reference proteome</keyword>
<evidence type="ECO:0000313" key="14">
    <source>
        <dbReference type="Proteomes" id="UP001431572"/>
    </source>
</evidence>
<name>A0A8T7M9N3_9CHLR</name>
<gene>
    <name evidence="11" type="ORF">HXX08_23190</name>
    <name evidence="12" type="ORF">OZ401_004327</name>
</gene>
<keyword evidence="4" id="KW-0493">Microtubule</keyword>
<dbReference type="EMBL" id="CP128400">
    <property type="protein sequence ID" value="WJW68711.1"/>
    <property type="molecule type" value="Genomic_DNA"/>
</dbReference>
<dbReference type="PROSITE" id="PS50005">
    <property type="entry name" value="TPR"/>
    <property type="match status" value="5"/>
</dbReference>
<dbReference type="SUPFAM" id="SSF48452">
    <property type="entry name" value="TPR-like"/>
    <property type="match status" value="2"/>
</dbReference>
<dbReference type="GO" id="GO:0007018">
    <property type="term" value="P:microtubule-based movement"/>
    <property type="evidence" value="ECO:0007669"/>
    <property type="project" value="TreeGrafter"/>
</dbReference>
<dbReference type="GO" id="GO:0019894">
    <property type="term" value="F:kinesin binding"/>
    <property type="evidence" value="ECO:0007669"/>
    <property type="project" value="TreeGrafter"/>
</dbReference>
<dbReference type="InterPro" id="IPR019734">
    <property type="entry name" value="TPR_rpt"/>
</dbReference>
<evidence type="ECO:0000256" key="6">
    <source>
        <dbReference type="ARBA" id="ARBA00022803"/>
    </source>
</evidence>
<dbReference type="PANTHER" id="PTHR45783:SF3">
    <property type="entry name" value="KINESIN LIGHT CHAIN"/>
    <property type="match status" value="1"/>
</dbReference>
<evidence type="ECO:0000313" key="13">
    <source>
        <dbReference type="Proteomes" id="UP000521676"/>
    </source>
</evidence>
<comment type="similarity">
    <text evidence="2">Belongs to the kinesin light chain family.</text>
</comment>
<keyword evidence="7" id="KW-0175">Coiled coil</keyword>
<evidence type="ECO:0000256" key="7">
    <source>
        <dbReference type="ARBA" id="ARBA00023054"/>
    </source>
</evidence>
<dbReference type="RefSeq" id="WP_341470616.1">
    <property type="nucleotide sequence ID" value="NZ_CP128400.1"/>
</dbReference>
<dbReference type="SMART" id="SM00028">
    <property type="entry name" value="TPR"/>
    <property type="match status" value="8"/>
</dbReference>
<protein>
    <submittedName>
        <fullName evidence="11">Tetratricopeptide repeat protein</fullName>
    </submittedName>
</protein>
<dbReference type="Gene3D" id="3.40.50.300">
    <property type="entry name" value="P-loop containing nucleotide triphosphate hydrolases"/>
    <property type="match status" value="1"/>
</dbReference>
<evidence type="ECO:0000256" key="10">
    <source>
        <dbReference type="PROSITE-ProRule" id="PRU00339"/>
    </source>
</evidence>